<dbReference type="Pfam" id="PF13362">
    <property type="entry name" value="Toprim_3"/>
    <property type="match status" value="1"/>
</dbReference>
<dbReference type="AlphaFoldDB" id="A0AAP3HE49"/>
<evidence type="ECO:0000256" key="4">
    <source>
        <dbReference type="ARBA" id="ARBA00022695"/>
    </source>
</evidence>
<keyword evidence="1" id="KW-0240">DNA-directed RNA polymerase</keyword>
<dbReference type="Pfam" id="PF23639">
    <property type="entry name" value="DUF7146"/>
    <property type="match status" value="1"/>
</dbReference>
<dbReference type="PROSITE" id="PS50880">
    <property type="entry name" value="TOPRIM"/>
    <property type="match status" value="1"/>
</dbReference>
<dbReference type="CDD" id="cd01029">
    <property type="entry name" value="TOPRIM_primases"/>
    <property type="match status" value="1"/>
</dbReference>
<keyword evidence="4" id="KW-0548">Nucleotidyltransferase</keyword>
<dbReference type="GO" id="GO:0000428">
    <property type="term" value="C:DNA-directed RNA polymerase complex"/>
    <property type="evidence" value="ECO:0007669"/>
    <property type="project" value="UniProtKB-KW"/>
</dbReference>
<dbReference type="Gene3D" id="3.40.1360.10">
    <property type="match status" value="1"/>
</dbReference>
<dbReference type="GO" id="GO:0008270">
    <property type="term" value="F:zinc ion binding"/>
    <property type="evidence" value="ECO:0007669"/>
    <property type="project" value="InterPro"/>
</dbReference>
<dbReference type="GO" id="GO:0004386">
    <property type="term" value="F:helicase activity"/>
    <property type="evidence" value="ECO:0007669"/>
    <property type="project" value="InterPro"/>
</dbReference>
<name>A0AAP3HE49_LEGPN</name>
<feature type="domain" description="Toprim" evidence="7">
    <location>
        <begin position="254"/>
        <end position="335"/>
    </location>
</feature>
<dbReference type="RefSeq" id="WP_269565302.1">
    <property type="nucleotide sequence ID" value="NZ_CP114576.1"/>
</dbReference>
<keyword evidence="3" id="KW-0808">Transferase</keyword>
<evidence type="ECO:0000256" key="2">
    <source>
        <dbReference type="ARBA" id="ARBA00022515"/>
    </source>
</evidence>
<keyword evidence="6" id="KW-0804">Transcription</keyword>
<accession>A0AAP3HE49</accession>
<organism evidence="8 9">
    <name type="scientific">Legionella pneumophila</name>
    <dbReference type="NCBI Taxonomy" id="446"/>
    <lineage>
        <taxon>Bacteria</taxon>
        <taxon>Pseudomonadati</taxon>
        <taxon>Pseudomonadota</taxon>
        <taxon>Gammaproteobacteria</taxon>
        <taxon>Legionellales</taxon>
        <taxon>Legionellaceae</taxon>
        <taxon>Legionella</taxon>
    </lineage>
</organism>
<dbReference type="GO" id="GO:1990077">
    <property type="term" value="C:primosome complex"/>
    <property type="evidence" value="ECO:0007669"/>
    <property type="project" value="UniProtKB-KW"/>
</dbReference>
<dbReference type="GO" id="GO:0003677">
    <property type="term" value="F:DNA binding"/>
    <property type="evidence" value="ECO:0007669"/>
    <property type="project" value="InterPro"/>
</dbReference>
<dbReference type="EMBL" id="JAPXIC010000056">
    <property type="protein sequence ID" value="MCZ4719374.1"/>
    <property type="molecule type" value="Genomic_DNA"/>
</dbReference>
<dbReference type="Pfam" id="PF08273">
    <property type="entry name" value="Zn_Ribbon_Prim"/>
    <property type="match status" value="1"/>
</dbReference>
<keyword evidence="2" id="KW-0639">Primosome</keyword>
<dbReference type="InterPro" id="IPR013237">
    <property type="entry name" value="Phage_T7_Gp4_N"/>
</dbReference>
<keyword evidence="5" id="KW-0235">DNA replication</keyword>
<evidence type="ECO:0000256" key="5">
    <source>
        <dbReference type="ARBA" id="ARBA00022705"/>
    </source>
</evidence>
<evidence type="ECO:0000256" key="1">
    <source>
        <dbReference type="ARBA" id="ARBA00022478"/>
    </source>
</evidence>
<dbReference type="InterPro" id="IPR034154">
    <property type="entry name" value="TOPRIM_DnaG/twinkle"/>
</dbReference>
<gene>
    <name evidence="8" type="ORF">O6C86_09130</name>
</gene>
<dbReference type="SMART" id="SM00778">
    <property type="entry name" value="Prim_Zn_Ribbon"/>
    <property type="match status" value="1"/>
</dbReference>
<protein>
    <submittedName>
        <fullName evidence="8">Toprim domain-containing protein</fullName>
    </submittedName>
</protein>
<evidence type="ECO:0000256" key="3">
    <source>
        <dbReference type="ARBA" id="ARBA00022679"/>
    </source>
</evidence>
<dbReference type="InterPro" id="IPR036977">
    <property type="entry name" value="DNA_primase_Znf_CHC2"/>
</dbReference>
<evidence type="ECO:0000259" key="7">
    <source>
        <dbReference type="PROSITE" id="PS50880"/>
    </source>
</evidence>
<sequence length="348" mass="39242">MFRIKPPEHLISIKEEIYHMNLIIDRAQGQWPEILSALGIDKRYLKNKHGACPVCGGKDRFRFDDKEGKGTFYCNQCGSGYGIKLLQNFNKWSFTEAVNQVAKVLGIQTQIKNHNFNQRINSSPQIHKHNRLNTEELWKRQDSLNYTWLQSQIVSSGDPVDVYLKSRGISLKEYPYSLRQHPHLPYYDDKGLVGHFPAMIALVRDQNNKMVTLHRTYLGKACKADIPTPKKLMPSIQPRASVGAAIKLYQPVNGKIVLAEGIETELSIHVATKLPVWATISAVGLEKIILPSSITEVIIAIDNDESHCGQNVSSKLATRLLAEGRKVKRIIPPKSGQDFNDLLLENGI</sequence>
<dbReference type="Gene3D" id="3.90.580.10">
    <property type="entry name" value="Zinc finger, CHC2-type domain"/>
    <property type="match status" value="1"/>
</dbReference>
<dbReference type="GO" id="GO:0016779">
    <property type="term" value="F:nucleotidyltransferase activity"/>
    <property type="evidence" value="ECO:0007669"/>
    <property type="project" value="UniProtKB-KW"/>
</dbReference>
<evidence type="ECO:0000313" key="9">
    <source>
        <dbReference type="Proteomes" id="UP001071279"/>
    </source>
</evidence>
<comment type="caution">
    <text evidence="8">The sequence shown here is derived from an EMBL/GenBank/DDBJ whole genome shotgun (WGS) entry which is preliminary data.</text>
</comment>
<dbReference type="InterPro" id="IPR055570">
    <property type="entry name" value="DUF7146"/>
</dbReference>
<evidence type="ECO:0000313" key="8">
    <source>
        <dbReference type="EMBL" id="MCZ4719374.1"/>
    </source>
</evidence>
<reference evidence="8" key="1">
    <citation type="submission" date="2022-12" db="EMBL/GenBank/DDBJ databases">
        <title>Comparative genomics of Legionella pneumophila isolates from the West Bank and Germany support molecular epidemiology of Legionnaires disease.</title>
        <authorList>
            <person name="Zayed A.R."/>
            <person name="Bitar D.M."/>
            <person name="Steinert M."/>
            <person name="Lueck C."/>
            <person name="Brettar I."/>
            <person name="Hoefle M.G."/>
            <person name="Bunk B."/>
        </authorList>
    </citation>
    <scope>NUCLEOTIDE SEQUENCE</scope>
    <source>
        <strain evidence="8">H23</strain>
    </source>
</reference>
<evidence type="ECO:0000256" key="6">
    <source>
        <dbReference type="ARBA" id="ARBA00023163"/>
    </source>
</evidence>
<dbReference type="Proteomes" id="UP001071279">
    <property type="component" value="Unassembled WGS sequence"/>
</dbReference>
<dbReference type="InterPro" id="IPR006171">
    <property type="entry name" value="TOPRIM_dom"/>
</dbReference>
<dbReference type="GO" id="GO:0006269">
    <property type="term" value="P:DNA replication, synthesis of primer"/>
    <property type="evidence" value="ECO:0007669"/>
    <property type="project" value="UniProtKB-KW"/>
</dbReference>
<proteinExistence type="predicted"/>
<dbReference type="SUPFAM" id="SSF57783">
    <property type="entry name" value="Zinc beta-ribbon"/>
    <property type="match status" value="1"/>
</dbReference>